<keyword evidence="2" id="KW-0378">Hydrolase</keyword>
<evidence type="ECO:0000313" key="3">
    <source>
        <dbReference type="EMBL" id="MBY4632798.1"/>
    </source>
</evidence>
<evidence type="ECO:0000256" key="2">
    <source>
        <dbReference type="ARBA" id="ARBA00022801"/>
    </source>
</evidence>
<keyword evidence="4" id="KW-1185">Reference proteome</keyword>
<dbReference type="Proteomes" id="UP000733858">
    <property type="component" value="Unassembled WGS sequence"/>
</dbReference>
<sequence length="385" mass="41690">MRRSNRPHIECLGRLAAKETTLLDKPPENHRLVEIGRFGSNPGSLKAWLYLPSIMAPGTPLVVALHGCTQTAEGYAAGSGWSQLAERRGFAVLYPEQQRSNNANLCFNWFEPGDISRDVGEALSIRQMIGHLVQSQAIDPKRIFITGLSAGGAMANVMLSTYPELLAGGAIIGGLPYGVAGTVAEAFERMQGRNPPPVSRLQSALKRASNHRGPWPRISIWHGTHDQTVRARNADQIAQQWSGVHSLAIEPARSELIRGHRRKVWLDAKGMEAVEIYLVRGMGHGVPLATSSDRAIGRAGPHMLEAGISSTVRIAHAWNLATEADVEEAEAAGNFARREERDAAPSTIDRALRYPRSRANVAGAAPDGKIAKVINDALRAAGLMR</sequence>
<keyword evidence="1" id="KW-0732">Signal</keyword>
<dbReference type="Pfam" id="PF10503">
    <property type="entry name" value="Esterase_PHB"/>
    <property type="match status" value="1"/>
</dbReference>
<evidence type="ECO:0000313" key="4">
    <source>
        <dbReference type="Proteomes" id="UP000733858"/>
    </source>
</evidence>
<organism evidence="3 4">
    <name type="scientific">Rhizobium croatiense</name>
    <dbReference type="NCBI Taxonomy" id="2867516"/>
    <lineage>
        <taxon>Bacteria</taxon>
        <taxon>Pseudomonadati</taxon>
        <taxon>Pseudomonadota</taxon>
        <taxon>Alphaproteobacteria</taxon>
        <taxon>Hyphomicrobiales</taxon>
        <taxon>Rhizobiaceae</taxon>
        <taxon>Rhizobium/Agrobacterium group</taxon>
        <taxon>Rhizobium</taxon>
    </lineage>
</organism>
<dbReference type="InterPro" id="IPR029058">
    <property type="entry name" value="AB_hydrolase_fold"/>
</dbReference>
<reference evidence="3 4" key="1">
    <citation type="submission" date="2021-08" db="EMBL/GenBank/DDBJ databases">
        <title>Rhizobium croatiense sp. nov. and Rhizobium redzepovicii sp. nov., two new species isolated from nodules of Phaseolus vulgaris in Croatia.</title>
        <authorList>
            <person name="Rajnovic I."/>
            <person name="Ramirez-Bahena M.H."/>
            <person name="Kajic S."/>
            <person name="Igual M.J."/>
            <person name="Peix A."/>
            <person name="Velazquez E."/>
            <person name="Sikora S."/>
        </authorList>
    </citation>
    <scope>NUCLEOTIDE SEQUENCE [LARGE SCALE GENOMIC DNA]</scope>
    <source>
        <strain evidence="3 4">13T</strain>
    </source>
</reference>
<dbReference type="EMBL" id="JAILYJ010000020">
    <property type="protein sequence ID" value="MBY4632798.1"/>
    <property type="molecule type" value="Genomic_DNA"/>
</dbReference>
<dbReference type="InterPro" id="IPR050955">
    <property type="entry name" value="Plant_Biomass_Hydrol_Est"/>
</dbReference>
<dbReference type="Gene3D" id="3.40.50.1820">
    <property type="entry name" value="alpha/beta hydrolase"/>
    <property type="match status" value="1"/>
</dbReference>
<name>A0ABS7M706_9HYPH</name>
<gene>
    <name evidence="3" type="ORF">K6M89_26360</name>
</gene>
<comment type="caution">
    <text evidence="3">The sequence shown here is derived from an EMBL/GenBank/DDBJ whole genome shotgun (WGS) entry which is preliminary data.</text>
</comment>
<dbReference type="NCBIfam" id="TIGR01840">
    <property type="entry name" value="esterase_phb"/>
    <property type="match status" value="1"/>
</dbReference>
<dbReference type="InterPro" id="IPR010126">
    <property type="entry name" value="Esterase_phb"/>
</dbReference>
<protein>
    <submittedName>
        <fullName evidence="3">PHB depolymerase family esterase</fullName>
    </submittedName>
</protein>
<accession>A0ABS7M706</accession>
<dbReference type="PANTHER" id="PTHR43037">
    <property type="entry name" value="UNNAMED PRODUCT-RELATED"/>
    <property type="match status" value="1"/>
</dbReference>
<evidence type="ECO:0000256" key="1">
    <source>
        <dbReference type="ARBA" id="ARBA00022729"/>
    </source>
</evidence>
<proteinExistence type="predicted"/>
<dbReference type="SUPFAM" id="SSF53474">
    <property type="entry name" value="alpha/beta-Hydrolases"/>
    <property type="match status" value="1"/>
</dbReference>
<dbReference type="PANTHER" id="PTHR43037:SF1">
    <property type="entry name" value="BLL1128 PROTEIN"/>
    <property type="match status" value="1"/>
</dbReference>
<dbReference type="RefSeq" id="WP_222141546.1">
    <property type="nucleotide sequence ID" value="NZ_JAILYJ010000020.1"/>
</dbReference>